<keyword evidence="2" id="KW-1185">Reference proteome</keyword>
<dbReference type="InterPro" id="IPR032482">
    <property type="entry name" value="DUF5054"/>
</dbReference>
<dbReference type="RefSeq" id="WP_275471590.1">
    <property type="nucleotide sequence ID" value="NZ_JAPDSH010000004.1"/>
</dbReference>
<gene>
    <name evidence="1" type="ORF">OL233_06825</name>
</gene>
<evidence type="ECO:0000313" key="2">
    <source>
        <dbReference type="Proteomes" id="UP001147148"/>
    </source>
</evidence>
<name>A0ABT5X253_9ENTE</name>
<evidence type="ECO:0000313" key="1">
    <source>
        <dbReference type="EMBL" id="MDF0480004.1"/>
    </source>
</evidence>
<organism evidence="1 2">
    <name type="scientific">Vagococcus proximus</name>
    <dbReference type="NCBI Taxonomy" id="2991417"/>
    <lineage>
        <taxon>Bacteria</taxon>
        <taxon>Bacillati</taxon>
        <taxon>Bacillota</taxon>
        <taxon>Bacilli</taxon>
        <taxon>Lactobacillales</taxon>
        <taxon>Enterococcaceae</taxon>
        <taxon>Vagococcus</taxon>
    </lineage>
</organism>
<accession>A0ABT5X253</accession>
<dbReference type="InterPro" id="IPR011330">
    <property type="entry name" value="Glyco_hydro/deAcase_b/a-brl"/>
</dbReference>
<dbReference type="Pfam" id="PF16477">
    <property type="entry name" value="DUF5054"/>
    <property type="match status" value="1"/>
</dbReference>
<dbReference type="Gene3D" id="3.20.110.10">
    <property type="entry name" value="Glycoside hydrolase 38, N terminal domain"/>
    <property type="match status" value="1"/>
</dbReference>
<reference evidence="1" key="1">
    <citation type="submission" date="2022-10" db="EMBL/GenBank/DDBJ databases">
        <title>Vagococcus sp. isolated from poultry meat.</title>
        <authorList>
            <person name="Johansson P."/>
            <person name="Bjorkroth J."/>
        </authorList>
    </citation>
    <scope>NUCLEOTIDE SEQUENCE</scope>
    <source>
        <strain evidence="1">PNs007</strain>
    </source>
</reference>
<dbReference type="InterPro" id="IPR027291">
    <property type="entry name" value="Glyco_hydro_38_N_sf"/>
</dbReference>
<dbReference type="Proteomes" id="UP001147148">
    <property type="component" value="Unassembled WGS sequence"/>
</dbReference>
<protein>
    <submittedName>
        <fullName evidence="1">DUF5054 domain-containing protein</fullName>
    </submittedName>
</protein>
<dbReference type="CDD" id="cd10791">
    <property type="entry name" value="GH38N_AMII_like_1"/>
    <property type="match status" value="1"/>
</dbReference>
<comment type="caution">
    <text evidence="1">The sequence shown here is derived from an EMBL/GenBank/DDBJ whole genome shotgun (WGS) entry which is preliminary data.</text>
</comment>
<dbReference type="SUPFAM" id="SSF88713">
    <property type="entry name" value="Glycoside hydrolase/deacetylase"/>
    <property type="match status" value="1"/>
</dbReference>
<proteinExistence type="predicted"/>
<dbReference type="EMBL" id="JAPDSH010000004">
    <property type="protein sequence ID" value="MDF0480004.1"/>
    <property type="molecule type" value="Genomic_DNA"/>
</dbReference>
<sequence length="695" mass="80032">MKKLHVVFKTHLDIGFTDLAKNVIDQYLNDFIPRALEIGEALPHNFVWTTGSWLINFYLEHPDVSEQDKLRLANAIKQGTIKWHGLPVTTHTELMDKELFQYGLSISKKLDQTYNKQTIASKLTDVPGHTIGMVPLMAEAGLKYLHIGVNASSAIPTVPELFVWRAKDGSEIVVHYAQDYGETFERAGWEESLYFAHSHDNAGPPKDAEEVTELMKRLKIEHPEKEIVASSLDSFAAYAWEKREELPVIEEEIGDTWIHGIASDPLKISNYQTLLRLRRKWLEEGDLDTQSTEYQSFSEQLMLVAEHTWGGNGNVFLPDYKNYLIDDFNKAREHDKITFNHDRNTMDFGDLMAMISTDIDAKAFESKRSYKQYEASWQEQRDYIKQAVECLSVERQLEASAAIAKVHQEQVSLEDKLEIIPGKNYQFGDLRIAFSTSGGMTVLEDSKHSYILEGKEFGGLSYERFDFSNYSHYISQYSRLTRWTSSWCLVDFAKRGIEAFQTIRYELLKPTTVRSSYVSSEYNTKIVFDLSFTHDEQMSWGLPREIQLSYDINHQTNAITGELKWQGKQANRMPEAYWLETSLAVKNPYRWEMNKMGSWLSPYDVLEKGNRNQHIVSEEGLRYSGVEGSIQLTSHDAPLLSFGRRSMLVFDNKQPSLNEGIFINLANNIWGTNFPAWFEGDMIYRFNATLPKKSS</sequence>